<comment type="catalytic activity">
    <reaction evidence="1">
        <text>aldehydo-D-ribose 5-phosphate = D-ribulose 5-phosphate</text>
        <dbReference type="Rhea" id="RHEA:14657"/>
        <dbReference type="ChEBI" id="CHEBI:58121"/>
        <dbReference type="ChEBI" id="CHEBI:58273"/>
        <dbReference type="EC" id="5.3.1.6"/>
    </reaction>
</comment>
<comment type="pathway">
    <text evidence="2">Carbohydrate degradation; pentose phosphate pathway; D-ribose 5-phosphate from D-ribulose 5-phosphate (non-oxidative stage): step 1/1.</text>
</comment>
<dbReference type="CDD" id="cd01398">
    <property type="entry name" value="RPI_A"/>
    <property type="match status" value="1"/>
</dbReference>
<evidence type="ECO:0000256" key="3">
    <source>
        <dbReference type="ARBA" id="ARBA00008088"/>
    </source>
</evidence>
<dbReference type="SUPFAM" id="SSF100950">
    <property type="entry name" value="NagB/RpiA/CoA transferase-like"/>
    <property type="match status" value="1"/>
</dbReference>
<dbReference type="Proteomes" id="UP000243579">
    <property type="component" value="Unassembled WGS sequence"/>
</dbReference>
<evidence type="ECO:0000313" key="8">
    <source>
        <dbReference type="Proteomes" id="UP000243579"/>
    </source>
</evidence>
<dbReference type="Gene3D" id="3.40.50.1360">
    <property type="match status" value="1"/>
</dbReference>
<dbReference type="GO" id="GO:0005737">
    <property type="term" value="C:cytoplasm"/>
    <property type="evidence" value="ECO:0007669"/>
    <property type="project" value="TreeGrafter"/>
</dbReference>
<dbReference type="InterPro" id="IPR004788">
    <property type="entry name" value="Ribose5P_isomerase_type_A"/>
</dbReference>
<evidence type="ECO:0000256" key="6">
    <source>
        <dbReference type="ARBA" id="ARBA00029734"/>
    </source>
</evidence>
<dbReference type="Pfam" id="PF06026">
    <property type="entry name" value="Rib_5-P_isom_A"/>
    <property type="match status" value="1"/>
</dbReference>
<evidence type="ECO:0000256" key="4">
    <source>
        <dbReference type="ARBA" id="ARBA00011959"/>
    </source>
</evidence>
<dbReference type="InterPro" id="IPR020672">
    <property type="entry name" value="Ribose5P_isomerase_typA_subgr"/>
</dbReference>
<dbReference type="PANTHER" id="PTHR11934:SF0">
    <property type="entry name" value="RIBOSE-5-PHOSPHATE ISOMERASE"/>
    <property type="match status" value="1"/>
</dbReference>
<dbReference type="OrthoDB" id="1555531at2759"/>
<dbReference type="EMBL" id="JNBR01000429">
    <property type="protein sequence ID" value="OQR93118.1"/>
    <property type="molecule type" value="Genomic_DNA"/>
</dbReference>
<accession>A0A1V9Z528</accession>
<comment type="caution">
    <text evidence="7">The sequence shown here is derived from an EMBL/GenBank/DDBJ whole genome shotgun (WGS) entry which is preliminary data.</text>
</comment>
<dbReference type="FunFam" id="3.30.70.260:FF:000018">
    <property type="entry name" value="Ribose-5-phosphate isomerase A"/>
    <property type="match status" value="1"/>
</dbReference>
<evidence type="ECO:0000256" key="5">
    <source>
        <dbReference type="ARBA" id="ARBA00023235"/>
    </source>
</evidence>
<keyword evidence="5 7" id="KW-0413">Isomerase</keyword>
<organism evidence="7 8">
    <name type="scientific">Achlya hypogyna</name>
    <name type="common">Oomycete</name>
    <name type="synonym">Protoachlya hypogyna</name>
    <dbReference type="NCBI Taxonomy" id="1202772"/>
    <lineage>
        <taxon>Eukaryota</taxon>
        <taxon>Sar</taxon>
        <taxon>Stramenopiles</taxon>
        <taxon>Oomycota</taxon>
        <taxon>Saprolegniomycetes</taxon>
        <taxon>Saprolegniales</taxon>
        <taxon>Achlyaceae</taxon>
        <taxon>Achlya</taxon>
    </lineage>
</organism>
<dbReference type="AlphaFoldDB" id="A0A1V9Z528"/>
<dbReference type="FunFam" id="3.40.50.1360:FF:000001">
    <property type="entry name" value="Ribose-5-phosphate isomerase A"/>
    <property type="match status" value="1"/>
</dbReference>
<keyword evidence="8" id="KW-1185">Reference proteome</keyword>
<dbReference type="Gene3D" id="3.30.70.260">
    <property type="match status" value="1"/>
</dbReference>
<dbReference type="GO" id="GO:0006014">
    <property type="term" value="P:D-ribose metabolic process"/>
    <property type="evidence" value="ECO:0007669"/>
    <property type="project" value="TreeGrafter"/>
</dbReference>
<dbReference type="InterPro" id="IPR037171">
    <property type="entry name" value="NagB/RpiA_transferase-like"/>
</dbReference>
<evidence type="ECO:0000256" key="1">
    <source>
        <dbReference type="ARBA" id="ARBA00001713"/>
    </source>
</evidence>
<dbReference type="GO" id="GO:0004751">
    <property type="term" value="F:ribose-5-phosphate isomerase activity"/>
    <property type="evidence" value="ECO:0007669"/>
    <property type="project" value="UniProtKB-EC"/>
</dbReference>
<dbReference type="HAMAP" id="MF_00170">
    <property type="entry name" value="Rib_5P_isom_A"/>
    <property type="match status" value="1"/>
</dbReference>
<protein>
    <recommendedName>
        <fullName evidence="4">ribose-5-phosphate isomerase</fullName>
        <ecNumber evidence="4">5.3.1.6</ecNumber>
    </recommendedName>
    <alternativeName>
        <fullName evidence="6">Phosphoriboisomerase</fullName>
    </alternativeName>
</protein>
<evidence type="ECO:0000313" key="7">
    <source>
        <dbReference type="EMBL" id="OQR93118.1"/>
    </source>
</evidence>
<reference evidence="7 8" key="1">
    <citation type="journal article" date="2014" name="Genome Biol. Evol.">
        <title>The secreted proteins of Achlya hypogyna and Thraustotheca clavata identify the ancestral oomycete secretome and reveal gene acquisitions by horizontal gene transfer.</title>
        <authorList>
            <person name="Misner I."/>
            <person name="Blouin N."/>
            <person name="Leonard G."/>
            <person name="Richards T.A."/>
            <person name="Lane C.E."/>
        </authorList>
    </citation>
    <scope>NUCLEOTIDE SEQUENCE [LARGE SCALE GENOMIC DNA]</scope>
    <source>
        <strain evidence="7 8">ATCC 48635</strain>
    </source>
</reference>
<dbReference type="SUPFAM" id="SSF75445">
    <property type="entry name" value="D-ribose-5-phosphate isomerase (RpiA), lid domain"/>
    <property type="match status" value="1"/>
</dbReference>
<proteinExistence type="inferred from homology"/>
<dbReference type="PANTHER" id="PTHR11934">
    <property type="entry name" value="RIBOSE-5-PHOSPHATE ISOMERASE"/>
    <property type="match status" value="1"/>
</dbReference>
<comment type="similarity">
    <text evidence="3">Belongs to the ribose 5-phosphate isomerase family.</text>
</comment>
<dbReference type="UniPathway" id="UPA00115">
    <property type="reaction ID" value="UER00412"/>
</dbReference>
<dbReference type="NCBIfam" id="NF001924">
    <property type="entry name" value="PRK00702.1"/>
    <property type="match status" value="1"/>
</dbReference>
<evidence type="ECO:0000256" key="2">
    <source>
        <dbReference type="ARBA" id="ARBA00004988"/>
    </source>
</evidence>
<sequence length="251" mass="26947">MRLSRHFTKSVARLPAMSGVEDAKRLAARAAVDEFVKSGDVVGIGSGSTVVYAAERLGERIKNEGLQISCIPSSFQASQLIAQHGLNLTNFDTHPVIDIAIDGADEVDTQLNCIKGGGGCHLQEKIVIYNAKKFVIVADYRKESTFLGEQWLQGIPVEVVPLAYVPLTHKLRELGGTPVLRMAKAKAGPVITDNGNFILDTHFGLVKEPAALNQTLKLLPGVVEVGLFCHMASKAFFGQADGSVKTAVPQQ</sequence>
<name>A0A1V9Z528_ACHHY</name>
<dbReference type="NCBIfam" id="TIGR00021">
    <property type="entry name" value="rpiA"/>
    <property type="match status" value="1"/>
</dbReference>
<gene>
    <name evidence="7" type="ORF">ACHHYP_02924</name>
</gene>
<dbReference type="GO" id="GO:0009052">
    <property type="term" value="P:pentose-phosphate shunt, non-oxidative branch"/>
    <property type="evidence" value="ECO:0007669"/>
    <property type="project" value="InterPro"/>
</dbReference>
<dbReference type="STRING" id="1202772.A0A1V9Z528"/>
<dbReference type="EC" id="5.3.1.6" evidence="4"/>